<feature type="non-terminal residue" evidence="1">
    <location>
        <position position="9"/>
    </location>
</feature>
<accession>A0AAE0Y407</accession>
<proteinExistence type="predicted"/>
<gene>
    <name evidence="1" type="ORF">RRG08_043226</name>
</gene>
<evidence type="ECO:0000313" key="2">
    <source>
        <dbReference type="Proteomes" id="UP001283361"/>
    </source>
</evidence>
<reference evidence="1" key="1">
    <citation type="journal article" date="2023" name="G3 (Bethesda)">
        <title>A reference genome for the long-term kleptoplast-retaining sea slug Elysia crispata morphotype clarki.</title>
        <authorList>
            <person name="Eastman K.E."/>
            <person name="Pendleton A.L."/>
            <person name="Shaikh M.A."/>
            <person name="Suttiyut T."/>
            <person name="Ogas R."/>
            <person name="Tomko P."/>
            <person name="Gavelis G."/>
            <person name="Widhalm J.R."/>
            <person name="Wisecaver J.H."/>
        </authorList>
    </citation>
    <scope>NUCLEOTIDE SEQUENCE</scope>
    <source>
        <strain evidence="1">ECLA1</strain>
    </source>
</reference>
<dbReference type="EMBL" id="JAWDGP010006984">
    <property type="protein sequence ID" value="KAK3731891.1"/>
    <property type="molecule type" value="Genomic_DNA"/>
</dbReference>
<sequence length="9" mass="978">MDAQVATRS</sequence>
<organism evidence="1 2">
    <name type="scientific">Elysia crispata</name>
    <name type="common">lettuce slug</name>
    <dbReference type="NCBI Taxonomy" id="231223"/>
    <lineage>
        <taxon>Eukaryota</taxon>
        <taxon>Metazoa</taxon>
        <taxon>Spiralia</taxon>
        <taxon>Lophotrochozoa</taxon>
        <taxon>Mollusca</taxon>
        <taxon>Gastropoda</taxon>
        <taxon>Heterobranchia</taxon>
        <taxon>Euthyneura</taxon>
        <taxon>Panpulmonata</taxon>
        <taxon>Sacoglossa</taxon>
        <taxon>Placobranchoidea</taxon>
        <taxon>Plakobranchidae</taxon>
        <taxon>Elysia</taxon>
    </lineage>
</organism>
<keyword evidence="2" id="KW-1185">Reference proteome</keyword>
<dbReference type="Proteomes" id="UP001283361">
    <property type="component" value="Unassembled WGS sequence"/>
</dbReference>
<comment type="caution">
    <text evidence="1">The sequence shown here is derived from an EMBL/GenBank/DDBJ whole genome shotgun (WGS) entry which is preliminary data.</text>
</comment>
<name>A0AAE0Y407_9GAST</name>
<evidence type="ECO:0000313" key="1">
    <source>
        <dbReference type="EMBL" id="KAK3731891.1"/>
    </source>
</evidence>
<protein>
    <submittedName>
        <fullName evidence="1">Uncharacterized protein</fullName>
    </submittedName>
</protein>